<feature type="compositionally biased region" description="Gly residues" evidence="5">
    <location>
        <begin position="448"/>
        <end position="457"/>
    </location>
</feature>
<organism evidence="7 8">
    <name type="scientific">Scheffersomyces stipitis (strain ATCC 58785 / CBS 6054 / NBRC 10063 / NRRL Y-11545)</name>
    <name type="common">Yeast</name>
    <name type="synonym">Pichia stipitis</name>
    <dbReference type="NCBI Taxonomy" id="322104"/>
    <lineage>
        <taxon>Eukaryota</taxon>
        <taxon>Fungi</taxon>
        <taxon>Dikarya</taxon>
        <taxon>Ascomycota</taxon>
        <taxon>Saccharomycotina</taxon>
        <taxon>Pichiomycetes</taxon>
        <taxon>Debaryomycetaceae</taxon>
        <taxon>Scheffersomyces</taxon>
    </lineage>
</organism>
<feature type="compositionally biased region" description="Low complexity" evidence="5">
    <location>
        <begin position="384"/>
        <end position="415"/>
    </location>
</feature>
<feature type="compositionally biased region" description="Polar residues" evidence="5">
    <location>
        <begin position="297"/>
        <end position="319"/>
    </location>
</feature>
<dbReference type="GeneID" id="4838743"/>
<dbReference type="OMA" id="HKPFTEL"/>
<keyword evidence="3 6" id="KW-1133">Transmembrane helix</keyword>
<comment type="subcellular location">
    <subcellularLocation>
        <location evidence="1">Membrane</location>
        <topology evidence="1">Multi-pass membrane protein</topology>
    </subcellularLocation>
</comment>
<dbReference type="InterPro" id="IPR051380">
    <property type="entry name" value="pH-response_reg_palI/RIM9"/>
</dbReference>
<feature type="compositionally biased region" description="Polar residues" evidence="5">
    <location>
        <begin position="468"/>
        <end position="481"/>
    </location>
</feature>
<feature type="region of interest" description="Disordered" evidence="5">
    <location>
        <begin position="297"/>
        <end position="334"/>
    </location>
</feature>
<feature type="region of interest" description="Disordered" evidence="5">
    <location>
        <begin position="253"/>
        <end position="278"/>
    </location>
</feature>
<feature type="region of interest" description="Disordered" evidence="5">
    <location>
        <begin position="348"/>
        <end position="481"/>
    </location>
</feature>
<sequence length="543" mass="58029">MAFRPGFHSVAFVLILVSFVFLLLATISPPVVSTFALSKTSDYVYGIFGFCTNSGSKCSTATFPYSLSDVDDKTDNWLLANSSRDNLAKVFIIAPISLGVNFILLALIVAAHFTAKTVTIFAIILNFISFIVTTLVAVIIVVVFYPNVAWTGWILIGAAAANLISIVFLALAATIGSDDNDVDDLDSAENNLTNFTVLENKFNNVSSYGNTSNLAGGFKGPTTSYSANNTFDTSSIEKDYDFKQQQATAVDTTKPFQPYANTSSSINKTVSNNSLYNTKPQTVNDFTTKQASINGSAYSEGSQVGSKASLNNSSGNRQPRVNGAPYPQSAQPDKYSSVFEHHPEVEGHKPFTELDDYDNFDDDDAVPLNRNTPPGSNDSDVDSDFTSVSQRAVNPNYNNYYGQPAPQQPQQSGNGYYAMTPQGPSGQYPHVQQYQPHYQQQSPPQPGPGGYFGGSNGPGAYSRLGQPVPSQRSTVSDNVLNANPDFNLVGPRRRMQPGFVPVAARYNANKSAAASSLMGRGGAPGSGGAPRHAASGPYGGSIP</sequence>
<evidence type="ECO:0000256" key="4">
    <source>
        <dbReference type="ARBA" id="ARBA00023136"/>
    </source>
</evidence>
<dbReference type="HOGENOM" id="CLU_037332_0_0_1"/>
<dbReference type="PANTHER" id="PTHR28013">
    <property type="entry name" value="PROTEIN DCV1-RELATED"/>
    <property type="match status" value="1"/>
</dbReference>
<dbReference type="InterPro" id="IPR009571">
    <property type="entry name" value="SUR7/Rim9-like_fungi"/>
</dbReference>
<keyword evidence="4 6" id="KW-0472">Membrane</keyword>
<dbReference type="InParanoid" id="A3LTF9"/>
<evidence type="ECO:0000256" key="1">
    <source>
        <dbReference type="ARBA" id="ARBA00004141"/>
    </source>
</evidence>
<dbReference type="OrthoDB" id="2354757at2759"/>
<dbReference type="FunCoup" id="A3LTF9">
    <property type="interactions" value="1"/>
</dbReference>
<dbReference type="GO" id="GO:0032153">
    <property type="term" value="C:cell division site"/>
    <property type="evidence" value="ECO:0007669"/>
    <property type="project" value="TreeGrafter"/>
</dbReference>
<gene>
    <name evidence="7" type="ORF">PICST_31393</name>
</gene>
<dbReference type="STRING" id="322104.A3LTF9"/>
<dbReference type="GO" id="GO:0035838">
    <property type="term" value="C:growing cell tip"/>
    <property type="evidence" value="ECO:0007669"/>
    <property type="project" value="TreeGrafter"/>
</dbReference>
<keyword evidence="8" id="KW-1185">Reference proteome</keyword>
<feature type="compositionally biased region" description="Low complexity" evidence="5">
    <location>
        <begin position="426"/>
        <end position="442"/>
    </location>
</feature>
<dbReference type="PANTHER" id="PTHR28013:SF3">
    <property type="entry name" value="PROTEIN DCV1-RELATED"/>
    <property type="match status" value="1"/>
</dbReference>
<dbReference type="GO" id="GO:0005886">
    <property type="term" value="C:plasma membrane"/>
    <property type="evidence" value="ECO:0007669"/>
    <property type="project" value="InterPro"/>
</dbReference>
<reference evidence="7 8" key="1">
    <citation type="journal article" date="2007" name="Nat. Biotechnol.">
        <title>Genome sequence of the lignocellulose-bioconverting and xylose-fermenting yeast Pichia stipitis.</title>
        <authorList>
            <person name="Jeffries T.W."/>
            <person name="Grigoriev I.V."/>
            <person name="Grimwood J."/>
            <person name="Laplaza J.M."/>
            <person name="Aerts A."/>
            <person name="Salamov A."/>
            <person name="Schmutz J."/>
            <person name="Lindquist E."/>
            <person name="Dehal P."/>
            <person name="Shapiro H."/>
            <person name="Jin Y.S."/>
            <person name="Passoth V."/>
            <person name="Richardson P.M."/>
        </authorList>
    </citation>
    <scope>NUCLEOTIDE SEQUENCE [LARGE SCALE GENOMIC DNA]</scope>
    <source>
        <strain evidence="8">ATCC 58785 / CBS 6054 / NBRC 10063 / NRRL Y-11545</strain>
    </source>
</reference>
<feature type="compositionally biased region" description="Gly residues" evidence="5">
    <location>
        <begin position="519"/>
        <end position="528"/>
    </location>
</feature>
<evidence type="ECO:0000256" key="2">
    <source>
        <dbReference type="ARBA" id="ARBA00022692"/>
    </source>
</evidence>
<dbReference type="AlphaFoldDB" id="A3LTF9"/>
<feature type="region of interest" description="Disordered" evidence="5">
    <location>
        <begin position="512"/>
        <end position="543"/>
    </location>
</feature>
<name>A3LTF9_PICST</name>
<feature type="compositionally biased region" description="Acidic residues" evidence="5">
    <location>
        <begin position="353"/>
        <end position="365"/>
    </location>
</feature>
<proteinExistence type="predicted"/>
<feature type="transmembrane region" description="Helical" evidence="6">
    <location>
        <begin position="120"/>
        <end position="144"/>
    </location>
</feature>
<protein>
    <submittedName>
        <fullName evidence="7">pH-response regulator protein</fullName>
    </submittedName>
</protein>
<dbReference type="Pfam" id="PF06687">
    <property type="entry name" value="SUR7"/>
    <property type="match status" value="1"/>
</dbReference>
<accession>A3LTF9</accession>
<dbReference type="Proteomes" id="UP000002258">
    <property type="component" value="Chromosome 4"/>
</dbReference>
<feature type="transmembrane region" description="Helical" evidence="6">
    <location>
        <begin position="90"/>
        <end position="113"/>
    </location>
</feature>
<dbReference type="eggNOG" id="ENOG502RYG1">
    <property type="taxonomic scope" value="Eukaryota"/>
</dbReference>
<feature type="transmembrane region" description="Helical" evidence="6">
    <location>
        <begin position="150"/>
        <end position="171"/>
    </location>
</feature>
<evidence type="ECO:0000313" key="7">
    <source>
        <dbReference type="EMBL" id="ABN66065.2"/>
    </source>
</evidence>
<dbReference type="EMBL" id="CP000498">
    <property type="protein sequence ID" value="ABN66065.2"/>
    <property type="molecule type" value="Genomic_DNA"/>
</dbReference>
<evidence type="ECO:0000256" key="5">
    <source>
        <dbReference type="SAM" id="MobiDB-lite"/>
    </source>
</evidence>
<evidence type="ECO:0000256" key="3">
    <source>
        <dbReference type="ARBA" id="ARBA00022989"/>
    </source>
</evidence>
<keyword evidence="2 6" id="KW-0812">Transmembrane</keyword>
<dbReference type="KEGG" id="pic:PICST_31393"/>
<evidence type="ECO:0000256" key="6">
    <source>
        <dbReference type="SAM" id="Phobius"/>
    </source>
</evidence>
<dbReference type="RefSeq" id="XP_001384094.2">
    <property type="nucleotide sequence ID" value="XM_001384057.1"/>
</dbReference>
<evidence type="ECO:0000313" key="8">
    <source>
        <dbReference type="Proteomes" id="UP000002258"/>
    </source>
</evidence>